<keyword evidence="2" id="KW-0547">Nucleotide-binding</keyword>
<organism evidence="5 6">
    <name type="scientific">Qingshengfaniella alkalisoli</name>
    <dbReference type="NCBI Taxonomy" id="2599296"/>
    <lineage>
        <taxon>Bacteria</taxon>
        <taxon>Pseudomonadati</taxon>
        <taxon>Pseudomonadota</taxon>
        <taxon>Alphaproteobacteria</taxon>
        <taxon>Rhodobacterales</taxon>
        <taxon>Paracoccaceae</taxon>
        <taxon>Qingshengfaniella</taxon>
    </lineage>
</organism>
<dbReference type="InterPro" id="IPR036597">
    <property type="entry name" value="Fido-like_dom_sf"/>
</dbReference>
<sequence>MKRLGVTAKEMSKYPKQPLPPPAHGSVPSLIDDMIAIYVKDDTAHPVIRAAWLHNRFTHIHPFLDGNGRTARLLQDFALLSGKLFPTGVPSALRDDYYDALADADNDDWDGLVAIIANRQLSVIAKASGIAMEREERSKWVARLAKKADDKKKGAQHKQYLVWAHKMNEIQSAFEATAQEISDVSDVLSVEHQSYPIIDFKTWKNLGAGKRATATWFFGQILIVDGDRAYRFVVYFRKHLSFPSDPFVDGEPIISLRFTGGKPHEKYDFGQFSDPDIRLRELLFHAEDLYVYYFNGKMRQGRHEQIEQWEHSTEFTANDIIEHLYSDLFENKNGV</sequence>
<evidence type="ECO:0000256" key="2">
    <source>
        <dbReference type="PIRSR" id="PIRSR640198-2"/>
    </source>
</evidence>
<feature type="region of interest" description="Disordered" evidence="3">
    <location>
        <begin position="1"/>
        <end position="23"/>
    </location>
</feature>
<dbReference type="PANTHER" id="PTHR13504:SF38">
    <property type="entry name" value="FIDO DOMAIN-CONTAINING PROTEIN"/>
    <property type="match status" value="1"/>
</dbReference>
<dbReference type="Gene3D" id="1.10.3290.10">
    <property type="entry name" value="Fido-like domain"/>
    <property type="match status" value="1"/>
</dbReference>
<dbReference type="OrthoDB" id="9813719at2"/>
<feature type="domain" description="Fido" evidence="4">
    <location>
        <begin position="1"/>
        <end position="118"/>
    </location>
</feature>
<evidence type="ECO:0000256" key="1">
    <source>
        <dbReference type="PIRSR" id="PIRSR640198-1"/>
    </source>
</evidence>
<feature type="active site" evidence="1">
    <location>
        <position position="61"/>
    </location>
</feature>
<keyword evidence="6" id="KW-1185">Reference proteome</keyword>
<name>A0A5B8IWZ3_9RHOB</name>
<dbReference type="SUPFAM" id="SSF140931">
    <property type="entry name" value="Fic-like"/>
    <property type="match status" value="1"/>
</dbReference>
<dbReference type="PROSITE" id="PS51459">
    <property type="entry name" value="FIDO"/>
    <property type="match status" value="1"/>
</dbReference>
<dbReference type="InterPro" id="IPR040198">
    <property type="entry name" value="Fido_containing"/>
</dbReference>
<feature type="binding site" evidence="2">
    <location>
        <begin position="97"/>
        <end position="98"/>
    </location>
    <ligand>
        <name>ATP</name>
        <dbReference type="ChEBI" id="CHEBI:30616"/>
    </ligand>
</feature>
<dbReference type="AlphaFoldDB" id="A0A5B8IWZ3"/>
<dbReference type="Proteomes" id="UP000318483">
    <property type="component" value="Chromosome"/>
</dbReference>
<evidence type="ECO:0000313" key="5">
    <source>
        <dbReference type="EMBL" id="QDY69401.1"/>
    </source>
</evidence>
<gene>
    <name evidence="5" type="ORF">FPZ52_07030</name>
</gene>
<evidence type="ECO:0000313" key="6">
    <source>
        <dbReference type="Proteomes" id="UP000318483"/>
    </source>
</evidence>
<reference evidence="5 6" key="1">
    <citation type="submission" date="2019-07" db="EMBL/GenBank/DDBJ databases">
        <title>Litoreibacter alkalisoli sp. nov., isolated from saline-alkaline soil.</title>
        <authorList>
            <person name="Wang S."/>
            <person name="Xu L."/>
            <person name="Xing Y.-T."/>
            <person name="Sun J.-Q."/>
        </authorList>
    </citation>
    <scope>NUCLEOTIDE SEQUENCE [LARGE SCALE GENOMIC DNA]</scope>
    <source>
        <strain evidence="5 6">LN3S51</strain>
    </source>
</reference>
<evidence type="ECO:0000259" key="4">
    <source>
        <dbReference type="PROSITE" id="PS51459"/>
    </source>
</evidence>
<keyword evidence="2" id="KW-0067">ATP-binding</keyword>
<dbReference type="RefSeq" id="WP_146364780.1">
    <property type="nucleotide sequence ID" value="NZ_CP042261.1"/>
</dbReference>
<accession>A0A5B8IWZ3</accession>
<dbReference type="InterPro" id="IPR003812">
    <property type="entry name" value="Fido"/>
</dbReference>
<protein>
    <submittedName>
        <fullName evidence="5">Fic family protein</fullName>
    </submittedName>
</protein>
<dbReference type="EMBL" id="CP042261">
    <property type="protein sequence ID" value="QDY69401.1"/>
    <property type="molecule type" value="Genomic_DNA"/>
</dbReference>
<dbReference type="PANTHER" id="PTHR13504">
    <property type="entry name" value="FIDO DOMAIN-CONTAINING PROTEIN DDB_G0283145"/>
    <property type="match status" value="1"/>
</dbReference>
<dbReference type="KEGG" id="lit:FPZ52_07030"/>
<dbReference type="GO" id="GO:0005524">
    <property type="term" value="F:ATP binding"/>
    <property type="evidence" value="ECO:0007669"/>
    <property type="project" value="UniProtKB-KW"/>
</dbReference>
<proteinExistence type="predicted"/>
<feature type="binding site" evidence="2">
    <location>
        <begin position="65"/>
        <end position="72"/>
    </location>
    <ligand>
        <name>ATP</name>
        <dbReference type="ChEBI" id="CHEBI:30616"/>
    </ligand>
</feature>
<evidence type="ECO:0000256" key="3">
    <source>
        <dbReference type="SAM" id="MobiDB-lite"/>
    </source>
</evidence>
<dbReference type="Pfam" id="PF02661">
    <property type="entry name" value="Fic"/>
    <property type="match status" value="1"/>
</dbReference>